<keyword evidence="1" id="KW-1133">Transmembrane helix</keyword>
<evidence type="ECO:0000256" key="1">
    <source>
        <dbReference type="SAM" id="Phobius"/>
    </source>
</evidence>
<evidence type="ECO:0000313" key="2">
    <source>
        <dbReference type="EMBL" id="RBP45106.1"/>
    </source>
</evidence>
<dbReference type="Proteomes" id="UP000253426">
    <property type="component" value="Unassembled WGS sequence"/>
</dbReference>
<feature type="transmembrane region" description="Helical" evidence="1">
    <location>
        <begin position="12"/>
        <end position="36"/>
    </location>
</feature>
<keyword evidence="1" id="KW-0812">Transmembrane</keyword>
<sequence>MTLNLMKTKPLLASLLRIVMGVLAVCALGAIGYAVWQPGLEVKDGRHDRGANGIWLAHGWLGADSWFVDNGKQSEMARYRSPDSVKALASKLKAHGIKDVFPHLCPTDYKGEIAGVSPVHVETFLDAFGDFRVIPWVGGVKDSSVRMANPGWRKGFAQSISKLVADHPRLAGVQVNVEPLPVGTPEFLLLLEEVRAAMPATKVLSVAAYPPPTRWHPFPEIHWDESYFREVSRRCDQMAVMMYDAGQDYGKAYQHLMRGWTSEVLQWSEGAEVLLGVPAYHDAGVGYHNPKVENIPNALKGIHRGLEDAGLPSSYQGIAIYSEWETSDDEWQYLKEHFLKAH</sequence>
<name>A0A366HNN1_9BACT</name>
<proteinExistence type="predicted"/>
<comment type="caution">
    <text evidence="2">The sequence shown here is derived from an EMBL/GenBank/DDBJ whole genome shotgun (WGS) entry which is preliminary data.</text>
</comment>
<organism evidence="2 3">
    <name type="scientific">Roseimicrobium gellanilyticum</name>
    <dbReference type="NCBI Taxonomy" id="748857"/>
    <lineage>
        <taxon>Bacteria</taxon>
        <taxon>Pseudomonadati</taxon>
        <taxon>Verrucomicrobiota</taxon>
        <taxon>Verrucomicrobiia</taxon>
        <taxon>Verrucomicrobiales</taxon>
        <taxon>Verrucomicrobiaceae</taxon>
        <taxon>Roseimicrobium</taxon>
    </lineage>
</organism>
<dbReference type="EMBL" id="QNRR01000003">
    <property type="protein sequence ID" value="RBP45106.1"/>
    <property type="molecule type" value="Genomic_DNA"/>
</dbReference>
<keyword evidence="1" id="KW-0472">Membrane</keyword>
<reference evidence="2 3" key="1">
    <citation type="submission" date="2018-06" db="EMBL/GenBank/DDBJ databases">
        <title>Genomic Encyclopedia of Type Strains, Phase IV (KMG-IV): sequencing the most valuable type-strain genomes for metagenomic binning, comparative biology and taxonomic classification.</title>
        <authorList>
            <person name="Goeker M."/>
        </authorList>
    </citation>
    <scope>NUCLEOTIDE SEQUENCE [LARGE SCALE GENOMIC DNA]</scope>
    <source>
        <strain evidence="2 3">DSM 25532</strain>
    </source>
</reference>
<evidence type="ECO:0008006" key="4">
    <source>
        <dbReference type="Google" id="ProtNLM"/>
    </source>
</evidence>
<protein>
    <recommendedName>
        <fullName evidence="4">Glycosyl hydrolase family 18 (Putative chitinase)</fullName>
    </recommendedName>
</protein>
<gene>
    <name evidence="2" type="ORF">DES53_103102</name>
</gene>
<keyword evidence="3" id="KW-1185">Reference proteome</keyword>
<accession>A0A366HNN1</accession>
<dbReference type="Gene3D" id="3.20.20.80">
    <property type="entry name" value="Glycosidases"/>
    <property type="match status" value="1"/>
</dbReference>
<dbReference type="AlphaFoldDB" id="A0A366HNN1"/>
<dbReference type="InterPro" id="IPR017853">
    <property type="entry name" value="GH"/>
</dbReference>
<dbReference type="SUPFAM" id="SSF51445">
    <property type="entry name" value="(Trans)glycosidases"/>
    <property type="match status" value="1"/>
</dbReference>
<evidence type="ECO:0000313" key="3">
    <source>
        <dbReference type="Proteomes" id="UP000253426"/>
    </source>
</evidence>